<name>A0A7J6WNV8_THATH</name>
<dbReference type="CDD" id="cd22151">
    <property type="entry name" value="F-box_AtGID2-like"/>
    <property type="match status" value="1"/>
</dbReference>
<comment type="caution">
    <text evidence="2">The sequence shown here is derived from an EMBL/GenBank/DDBJ whole genome shotgun (WGS) entry which is preliminary data.</text>
</comment>
<dbReference type="OrthoDB" id="1647530at2759"/>
<reference evidence="2 3" key="1">
    <citation type="submission" date="2020-06" db="EMBL/GenBank/DDBJ databases">
        <title>Transcriptomic and genomic resources for Thalictrum thalictroides and T. hernandezii: Facilitating candidate gene discovery in an emerging model plant lineage.</title>
        <authorList>
            <person name="Arias T."/>
            <person name="Riano-Pachon D.M."/>
            <person name="Di Stilio V.S."/>
        </authorList>
    </citation>
    <scope>NUCLEOTIDE SEQUENCE [LARGE SCALE GENOMIC DNA]</scope>
    <source>
        <strain evidence="3">cv. WT478/WT964</strain>
        <tissue evidence="2">Leaves</tissue>
    </source>
</reference>
<protein>
    <submittedName>
        <fullName evidence="2">Lipid-binding serum glycoprotein family protein</fullName>
    </submittedName>
</protein>
<dbReference type="InterPro" id="IPR036047">
    <property type="entry name" value="F-box-like_dom_sf"/>
</dbReference>
<dbReference type="SUPFAM" id="SSF81383">
    <property type="entry name" value="F-box domain"/>
    <property type="match status" value="1"/>
</dbReference>
<feature type="domain" description="F-box" evidence="1">
    <location>
        <begin position="182"/>
        <end position="224"/>
    </location>
</feature>
<evidence type="ECO:0000259" key="1">
    <source>
        <dbReference type="Pfam" id="PF12937"/>
    </source>
</evidence>
<dbReference type="Proteomes" id="UP000554482">
    <property type="component" value="Unassembled WGS sequence"/>
</dbReference>
<dbReference type="AlphaFoldDB" id="A0A7J6WNV8"/>
<gene>
    <name evidence="2" type="ORF">FRX31_011347</name>
</gene>
<dbReference type="InterPro" id="IPR001810">
    <property type="entry name" value="F-box_dom"/>
</dbReference>
<sequence length="399" mass="46669">MLGTLPSKYLKWVSKNLRARDFEDWAKLADEVLQDPVYKDRLEWEFAENLLTGDYRGNSSTDSSVDDLVEFSQRFGWDNEDKLGWSRIDFSLLGTSKGGRIPRKNDSQSENFESLGENYLMKKKSKVRVEVGEKREVRVERQRMKRGVQTNKLEKKIDVGVDQEQKMKKDTDCVALVDNTFGKLPDHLVIEIFVRVPISDWAQVACVRKHWEYIFRGECLWQSALLRTWPLADQGKQWPGPIPRGLSRRCFTSLYASKNIFALNDEIDEIMGHTYLFLKEQLELAPLPSSGILHGTIIEQFIACGKSRDKAHELASRVWLAVIDNMEENEHTFLLLKQLVRETDVFLPYPYSRPYKIQWKVFEKLLIDFRDCFNRVDYYDILASAKYKFQHIPSSWLGY</sequence>
<dbReference type="Pfam" id="PF12937">
    <property type="entry name" value="F-box-like"/>
    <property type="match status" value="1"/>
</dbReference>
<dbReference type="EMBL" id="JABWDY010012489">
    <property type="protein sequence ID" value="KAF5199066.1"/>
    <property type="molecule type" value="Genomic_DNA"/>
</dbReference>
<dbReference type="Gene3D" id="1.20.1280.50">
    <property type="match status" value="1"/>
</dbReference>
<evidence type="ECO:0000313" key="3">
    <source>
        <dbReference type="Proteomes" id="UP000554482"/>
    </source>
</evidence>
<dbReference type="PANTHER" id="PTHR48155:SF1">
    <property type="entry name" value="F-BOX DOMAIN-CONTAINING PROTEIN"/>
    <property type="match status" value="1"/>
</dbReference>
<keyword evidence="3" id="KW-1185">Reference proteome</keyword>
<accession>A0A7J6WNV8</accession>
<dbReference type="PANTHER" id="PTHR48155">
    <property type="entry name" value="OS09G0497600 PROTEIN"/>
    <property type="match status" value="1"/>
</dbReference>
<organism evidence="2 3">
    <name type="scientific">Thalictrum thalictroides</name>
    <name type="common">Rue-anemone</name>
    <name type="synonym">Anemone thalictroides</name>
    <dbReference type="NCBI Taxonomy" id="46969"/>
    <lineage>
        <taxon>Eukaryota</taxon>
        <taxon>Viridiplantae</taxon>
        <taxon>Streptophyta</taxon>
        <taxon>Embryophyta</taxon>
        <taxon>Tracheophyta</taxon>
        <taxon>Spermatophyta</taxon>
        <taxon>Magnoliopsida</taxon>
        <taxon>Ranunculales</taxon>
        <taxon>Ranunculaceae</taxon>
        <taxon>Thalictroideae</taxon>
        <taxon>Thalictrum</taxon>
    </lineage>
</organism>
<proteinExistence type="predicted"/>
<evidence type="ECO:0000313" key="2">
    <source>
        <dbReference type="EMBL" id="KAF5199066.1"/>
    </source>
</evidence>